<dbReference type="GO" id="GO:0045202">
    <property type="term" value="C:synapse"/>
    <property type="evidence" value="ECO:0007669"/>
    <property type="project" value="TreeGrafter"/>
</dbReference>
<accession>A0A482X8J2</accession>
<feature type="compositionally biased region" description="Polar residues" evidence="11">
    <location>
        <begin position="718"/>
        <end position="727"/>
    </location>
</feature>
<evidence type="ECO:0000256" key="10">
    <source>
        <dbReference type="SAM" id="Coils"/>
    </source>
</evidence>
<keyword evidence="6" id="KW-0862">Zinc</keyword>
<dbReference type="InterPro" id="IPR050774">
    <property type="entry name" value="KCMF1/Dystrophin"/>
</dbReference>
<keyword evidence="14" id="KW-1185">Reference proteome</keyword>
<dbReference type="PROSITE" id="PS50135">
    <property type="entry name" value="ZF_ZZ_2"/>
    <property type="match status" value="1"/>
</dbReference>
<evidence type="ECO:0000256" key="8">
    <source>
        <dbReference type="PIRNR" id="PIRNR038204"/>
    </source>
</evidence>
<dbReference type="GO" id="GO:0099536">
    <property type="term" value="P:synaptic signaling"/>
    <property type="evidence" value="ECO:0007669"/>
    <property type="project" value="TreeGrafter"/>
</dbReference>
<dbReference type="SUPFAM" id="SSF57850">
    <property type="entry name" value="RING/U-box"/>
    <property type="match status" value="1"/>
</dbReference>
<evidence type="ECO:0000256" key="11">
    <source>
        <dbReference type="SAM" id="MobiDB-lite"/>
    </source>
</evidence>
<feature type="region of interest" description="Disordered" evidence="11">
    <location>
        <begin position="663"/>
        <end position="735"/>
    </location>
</feature>
<dbReference type="Pfam" id="PF00569">
    <property type="entry name" value="ZZ"/>
    <property type="match status" value="1"/>
</dbReference>
<dbReference type="FunCoup" id="A0A482X8J2">
    <property type="interactions" value="455"/>
</dbReference>
<dbReference type="InterPro" id="IPR011992">
    <property type="entry name" value="EF-hand-dom_pair"/>
</dbReference>
<feature type="compositionally biased region" description="Low complexity" evidence="11">
    <location>
        <begin position="502"/>
        <end position="516"/>
    </location>
</feature>
<evidence type="ECO:0000256" key="6">
    <source>
        <dbReference type="ARBA" id="ARBA00022833"/>
    </source>
</evidence>
<feature type="coiled-coil region" evidence="10">
    <location>
        <begin position="418"/>
        <end position="489"/>
    </location>
</feature>
<keyword evidence="4" id="KW-0479">Metal-binding</keyword>
<evidence type="ECO:0000313" key="13">
    <source>
        <dbReference type="EMBL" id="RZF42124.1"/>
    </source>
</evidence>
<evidence type="ECO:0000259" key="12">
    <source>
        <dbReference type="PROSITE" id="PS50135"/>
    </source>
</evidence>
<dbReference type="PANTHER" id="PTHR12268:SF27">
    <property type="entry name" value="DYSTROBREVIN, ISOFORM F"/>
    <property type="match status" value="1"/>
</dbReference>
<comment type="caution">
    <text evidence="13">The sequence shown here is derived from an EMBL/GenBank/DDBJ whole genome shotgun (WGS) entry which is preliminary data.</text>
</comment>
<dbReference type="Pfam" id="PF09068">
    <property type="entry name" value="EF-hand_2"/>
    <property type="match status" value="1"/>
</dbReference>
<dbReference type="PANTHER" id="PTHR12268">
    <property type="entry name" value="E3 UBIQUITIN-PROTEIN LIGASE KCMF1"/>
    <property type="match status" value="1"/>
</dbReference>
<comment type="similarity">
    <text evidence="2 8">Belongs to the dystrophin family. Dystrobrevin subfamily.</text>
</comment>
<protein>
    <recommendedName>
        <fullName evidence="8">Dystrobrevin</fullName>
    </recommendedName>
</protein>
<dbReference type="GO" id="GO:0016010">
    <property type="term" value="C:dystrophin-associated glycoprotein complex"/>
    <property type="evidence" value="ECO:0007669"/>
    <property type="project" value="UniProtKB-ARBA"/>
</dbReference>
<evidence type="ECO:0000256" key="5">
    <source>
        <dbReference type="ARBA" id="ARBA00022771"/>
    </source>
</evidence>
<gene>
    <name evidence="13" type="ORF">LSTR_LSTR006717</name>
</gene>
<keyword evidence="5 9" id="KW-0863">Zinc-finger</keyword>
<dbReference type="AlphaFoldDB" id="A0A482X8J2"/>
<dbReference type="PIRSF" id="PIRSF038204">
    <property type="entry name" value="Distrobrevin"/>
    <property type="match status" value="1"/>
</dbReference>
<feature type="region of interest" description="Disordered" evidence="11">
    <location>
        <begin position="499"/>
        <end position="538"/>
    </location>
</feature>
<dbReference type="SMR" id="A0A482X8J2"/>
<evidence type="ECO:0000256" key="9">
    <source>
        <dbReference type="PROSITE-ProRule" id="PRU00228"/>
    </source>
</evidence>
<dbReference type="Gene3D" id="1.10.238.10">
    <property type="entry name" value="EF-hand"/>
    <property type="match status" value="2"/>
</dbReference>
<dbReference type="GO" id="GO:0008270">
    <property type="term" value="F:zinc ion binding"/>
    <property type="evidence" value="ECO:0007669"/>
    <property type="project" value="UniProtKB-KW"/>
</dbReference>
<feature type="compositionally biased region" description="Pro residues" evidence="11">
    <location>
        <begin position="517"/>
        <end position="529"/>
    </location>
</feature>
<feature type="compositionally biased region" description="Acidic residues" evidence="11">
    <location>
        <begin position="624"/>
        <end position="640"/>
    </location>
</feature>
<proteinExistence type="inferred from homology"/>
<dbReference type="Proteomes" id="UP000291343">
    <property type="component" value="Unassembled WGS sequence"/>
</dbReference>
<evidence type="ECO:0000256" key="2">
    <source>
        <dbReference type="ARBA" id="ARBA00009563"/>
    </source>
</evidence>
<dbReference type="InterPro" id="IPR015154">
    <property type="entry name" value="EF-hand_dom_typ2"/>
</dbReference>
<evidence type="ECO:0000256" key="7">
    <source>
        <dbReference type="ARBA" id="ARBA00023054"/>
    </source>
</evidence>
<dbReference type="GO" id="GO:0046716">
    <property type="term" value="P:muscle cell cellular homeostasis"/>
    <property type="evidence" value="ECO:0007669"/>
    <property type="project" value="UniProtKB-ARBA"/>
</dbReference>
<dbReference type="InParanoid" id="A0A482X8J2"/>
<keyword evidence="3 8" id="KW-0963">Cytoplasm</keyword>
<dbReference type="GO" id="GO:0005737">
    <property type="term" value="C:cytoplasm"/>
    <property type="evidence" value="ECO:0007669"/>
    <property type="project" value="UniProtKB-SubCell"/>
</dbReference>
<feature type="domain" description="ZZ-type" evidence="12">
    <location>
        <begin position="239"/>
        <end position="295"/>
    </location>
</feature>
<reference evidence="13 14" key="1">
    <citation type="journal article" date="2017" name="Gigascience">
        <title>Genome sequence of the small brown planthopper, Laodelphax striatellus.</title>
        <authorList>
            <person name="Zhu J."/>
            <person name="Jiang F."/>
            <person name="Wang X."/>
            <person name="Yang P."/>
            <person name="Bao Y."/>
            <person name="Zhao W."/>
            <person name="Wang W."/>
            <person name="Lu H."/>
            <person name="Wang Q."/>
            <person name="Cui N."/>
            <person name="Li J."/>
            <person name="Chen X."/>
            <person name="Luo L."/>
            <person name="Yu J."/>
            <person name="Kang L."/>
            <person name="Cui F."/>
        </authorList>
    </citation>
    <scope>NUCLEOTIDE SEQUENCE [LARGE SCALE GENOMIC DNA]</scope>
    <source>
        <strain evidence="13">Lst14</strain>
    </source>
</reference>
<dbReference type="SUPFAM" id="SSF47473">
    <property type="entry name" value="EF-hand"/>
    <property type="match status" value="2"/>
</dbReference>
<dbReference type="CDD" id="cd16244">
    <property type="entry name" value="EFh_DTN"/>
    <property type="match status" value="1"/>
</dbReference>
<evidence type="ECO:0000256" key="1">
    <source>
        <dbReference type="ARBA" id="ARBA00004496"/>
    </source>
</evidence>
<evidence type="ECO:0000313" key="14">
    <source>
        <dbReference type="Proteomes" id="UP000291343"/>
    </source>
</evidence>
<dbReference type="CDD" id="cd02334">
    <property type="entry name" value="ZZ_dystrophin"/>
    <property type="match status" value="1"/>
</dbReference>
<evidence type="ECO:0000256" key="3">
    <source>
        <dbReference type="ARBA" id="ARBA00022490"/>
    </source>
</evidence>
<dbReference type="InterPro" id="IPR000433">
    <property type="entry name" value="Znf_ZZ"/>
</dbReference>
<dbReference type="GO" id="GO:0050804">
    <property type="term" value="P:modulation of chemical synaptic transmission"/>
    <property type="evidence" value="ECO:0007669"/>
    <property type="project" value="UniProtKB-ARBA"/>
</dbReference>
<organism evidence="13 14">
    <name type="scientific">Laodelphax striatellus</name>
    <name type="common">Small brown planthopper</name>
    <name type="synonym">Delphax striatella</name>
    <dbReference type="NCBI Taxonomy" id="195883"/>
    <lineage>
        <taxon>Eukaryota</taxon>
        <taxon>Metazoa</taxon>
        <taxon>Ecdysozoa</taxon>
        <taxon>Arthropoda</taxon>
        <taxon>Hexapoda</taxon>
        <taxon>Insecta</taxon>
        <taxon>Pterygota</taxon>
        <taxon>Neoptera</taxon>
        <taxon>Paraneoptera</taxon>
        <taxon>Hemiptera</taxon>
        <taxon>Auchenorrhyncha</taxon>
        <taxon>Fulgoroidea</taxon>
        <taxon>Delphacidae</taxon>
        <taxon>Criomorphinae</taxon>
        <taxon>Laodelphax</taxon>
    </lineage>
</organism>
<dbReference type="EMBL" id="QKKF02015641">
    <property type="protein sequence ID" value="RZF42124.1"/>
    <property type="molecule type" value="Genomic_DNA"/>
</dbReference>
<dbReference type="InterPro" id="IPR017432">
    <property type="entry name" value="Distrobrevin"/>
</dbReference>
<comment type="subcellular location">
    <subcellularLocation>
        <location evidence="1 8">Cytoplasm</location>
    </subcellularLocation>
</comment>
<dbReference type="Pfam" id="PF09069">
    <property type="entry name" value="EF-hand_3"/>
    <property type="match status" value="1"/>
</dbReference>
<evidence type="ECO:0000256" key="4">
    <source>
        <dbReference type="ARBA" id="ARBA00022723"/>
    </source>
</evidence>
<feature type="compositionally biased region" description="Polar residues" evidence="11">
    <location>
        <begin position="685"/>
        <end position="696"/>
    </location>
</feature>
<dbReference type="PROSITE" id="PS01357">
    <property type="entry name" value="ZF_ZZ_1"/>
    <property type="match status" value="1"/>
</dbReference>
<dbReference type="InterPro" id="IPR015153">
    <property type="entry name" value="EF-hand_dom_typ1"/>
</dbReference>
<sequence length="735" mass="82371">MGEEMPNQGSRIAEQRLQLMQEMRCQNFDMIRFASYRTACKLRFVQKKTNLNSIDIWNVIEAFRENGLNTLEPQTEVNVSRLETLVSSLYHNLNKRLPLAQQVHVESHSSLLLNWLLSIYTLETMGRIRVFSIKVALATMCAGKLMDKLRYMFSQLCDGNGHMIAWKFSEYLREVLCLPAAVYESPSFSYSDQLATDIFSGNGRVTVNDFMDVMMSDPGPHCLVWLPLLHRLASVENVTHATVCDACLRENFQGFRYRCQKCHSFQMCQDCFWRGRIAGGHAVDHDVKEYTSYKSPSKQIGHSLRKSFRCVPEKGKANIPRFPEEPEKPLNLSHIVPPSPLPSHNGFPESVYMGSPFDMGSIDSRSTARSPGKYAMGVECSRHDDEHKLIARYAARLAAEARSVGRTPSEGSLSLDTSRAQRELISQLEAKNREIIKEIARLRRQQEMESGFEENPALMSELRALRQRKDELESHLNSLQDSRRHLMVQLEGLMKLLKNHQTSPRSTPNSSPRSTKSPPPSSRSAPPTPGATSAHVESMSLSNDVSSAFGGSANILGSSTTSLANAVNAAANNNPASRSLRNDLLVAADSVTNAMSTLVRELNSESSDPDESPGESAIRKPLDFEGDNEDEEEEDEDGEWRDEVSSYYDRDSKFVRDFRMRADLQENDITSSDANDIAKSHKSKSPSITQHLNQSSDRAENNSDSSSILDRSRLGSTDVPSTTQGVESSKRWGNR</sequence>
<name>A0A482X8J2_LAOST</name>
<dbReference type="Gene3D" id="3.30.60.90">
    <property type="match status" value="1"/>
</dbReference>
<dbReference type="OrthoDB" id="6019271at2759"/>
<dbReference type="SMART" id="SM00291">
    <property type="entry name" value="ZnF_ZZ"/>
    <property type="match status" value="1"/>
</dbReference>
<dbReference type="InterPro" id="IPR043145">
    <property type="entry name" value="Znf_ZZ_sf"/>
</dbReference>
<feature type="region of interest" description="Disordered" evidence="11">
    <location>
        <begin position="600"/>
        <end position="646"/>
    </location>
</feature>
<dbReference type="STRING" id="195883.A0A482X8J2"/>
<keyword evidence="7 10" id="KW-0175">Coiled coil</keyword>